<dbReference type="AlphaFoldDB" id="A0A6A4WVN7"/>
<keyword evidence="3" id="KW-0677">Repeat</keyword>
<organism evidence="5 6">
    <name type="scientific">Amphibalanus amphitrite</name>
    <name type="common">Striped barnacle</name>
    <name type="synonym">Balanus amphitrite</name>
    <dbReference type="NCBI Taxonomy" id="1232801"/>
    <lineage>
        <taxon>Eukaryota</taxon>
        <taxon>Metazoa</taxon>
        <taxon>Ecdysozoa</taxon>
        <taxon>Arthropoda</taxon>
        <taxon>Crustacea</taxon>
        <taxon>Multicrustacea</taxon>
        <taxon>Cirripedia</taxon>
        <taxon>Thoracica</taxon>
        <taxon>Thoracicalcarea</taxon>
        <taxon>Balanomorpha</taxon>
        <taxon>Balanoidea</taxon>
        <taxon>Balanidae</taxon>
        <taxon>Amphibalaninae</taxon>
        <taxon>Amphibalanus</taxon>
    </lineage>
</organism>
<keyword evidence="4" id="KW-0539">Nucleus</keyword>
<dbReference type="Gene3D" id="2.130.10.10">
    <property type="entry name" value="YVTN repeat-like/Quinoprotein amine dehydrogenase"/>
    <property type="match status" value="1"/>
</dbReference>
<proteinExistence type="predicted"/>
<dbReference type="PANTHER" id="PTHR22652">
    <property type="entry name" value="NUCLEOPORIN NUP43"/>
    <property type="match status" value="1"/>
</dbReference>
<reference evidence="5 6" key="1">
    <citation type="submission" date="2019-07" db="EMBL/GenBank/DDBJ databases">
        <title>Draft genome assembly of a fouling barnacle, Amphibalanus amphitrite (Darwin, 1854): The first reference genome for Thecostraca.</title>
        <authorList>
            <person name="Kim W."/>
        </authorList>
    </citation>
    <scope>NUCLEOTIDE SEQUENCE [LARGE SCALE GENOMIC DNA]</scope>
    <source>
        <strain evidence="5">SNU_AA5</strain>
        <tissue evidence="5">Soma without cirri and trophi</tissue>
    </source>
</reference>
<gene>
    <name evidence="5" type="primary">Nup43</name>
    <name evidence="5" type="ORF">FJT64_017960</name>
</gene>
<evidence type="ECO:0000256" key="3">
    <source>
        <dbReference type="ARBA" id="ARBA00022737"/>
    </source>
</evidence>
<dbReference type="InterPro" id="IPR015943">
    <property type="entry name" value="WD40/YVTN_repeat-like_dom_sf"/>
</dbReference>
<dbReference type="EMBL" id="VIIS01000255">
    <property type="protein sequence ID" value="KAF0311217.1"/>
    <property type="molecule type" value="Genomic_DNA"/>
</dbReference>
<evidence type="ECO:0000313" key="5">
    <source>
        <dbReference type="EMBL" id="KAF0311217.1"/>
    </source>
</evidence>
<dbReference type="PROSITE" id="PS00678">
    <property type="entry name" value="WD_REPEATS_1"/>
    <property type="match status" value="1"/>
</dbReference>
<keyword evidence="2" id="KW-0853">WD repeat</keyword>
<accession>A0A6A4WVN7</accession>
<dbReference type="InterPro" id="IPR036322">
    <property type="entry name" value="WD40_repeat_dom_sf"/>
</dbReference>
<keyword evidence="6" id="KW-1185">Reference proteome</keyword>
<dbReference type="OrthoDB" id="47172at2759"/>
<dbReference type="SUPFAM" id="SSF50978">
    <property type="entry name" value="WD40 repeat-like"/>
    <property type="match status" value="1"/>
</dbReference>
<dbReference type="Pfam" id="PF00400">
    <property type="entry name" value="WD40"/>
    <property type="match status" value="2"/>
</dbReference>
<dbReference type="SMART" id="SM00320">
    <property type="entry name" value="WD40"/>
    <property type="match status" value="6"/>
</dbReference>
<sequence length="354" mass="39104">MSEGIRRINTFVSTKISCVRWRPTPQDTLTPSSQFVSGSWDDEENCLQLWQWSDSGDDPRCLHRLPCRPDVNCLSYVSLDVFAAATSDGDVTLYRHVSERLEPGRRWDRLHPTKRGAAPCTWLSAFEQELVSVGDDGRMVVLNMHSQKPGRVIAADTCSVYRVQHVTHSHVVTANMRGQLKSWDLRADSDEPTSSVMASQQQCAVTALARHPTQYHVLASGDGDGVICIWDMRQPRFPVTELKSHADEVSDLLFHRLCPDSLFSAAHDGSVCQWNIGTTASSGLSARLHTSGREPPADAAQTSWLTLDASKRYLDVLSLLPAGPLPVNSLDVSEDRLVCGGDNEVIHCVSQLTV</sequence>
<comment type="caution">
    <text evidence="5">The sequence shown here is derived from an EMBL/GenBank/DDBJ whole genome shotgun (WGS) entry which is preliminary data.</text>
</comment>
<dbReference type="InterPro" id="IPR001680">
    <property type="entry name" value="WD40_rpt"/>
</dbReference>
<dbReference type="InterPro" id="IPR019775">
    <property type="entry name" value="WD40_repeat_CS"/>
</dbReference>
<evidence type="ECO:0000256" key="2">
    <source>
        <dbReference type="ARBA" id="ARBA00022574"/>
    </source>
</evidence>
<name>A0A6A4WVN7_AMPAM</name>
<dbReference type="Proteomes" id="UP000440578">
    <property type="component" value="Unassembled WGS sequence"/>
</dbReference>
<dbReference type="GO" id="GO:0031080">
    <property type="term" value="C:nuclear pore outer ring"/>
    <property type="evidence" value="ECO:0007669"/>
    <property type="project" value="TreeGrafter"/>
</dbReference>
<comment type="subcellular location">
    <subcellularLocation>
        <location evidence="1">Nucleus</location>
    </subcellularLocation>
</comment>
<protein>
    <submittedName>
        <fullName evidence="5">Nucleoporin Nup43</fullName>
    </submittedName>
</protein>
<dbReference type="PANTHER" id="PTHR22652:SF0">
    <property type="entry name" value="NUCLEOPORIN NUP43"/>
    <property type="match status" value="1"/>
</dbReference>
<evidence type="ECO:0000256" key="4">
    <source>
        <dbReference type="ARBA" id="ARBA00023242"/>
    </source>
</evidence>
<evidence type="ECO:0000313" key="6">
    <source>
        <dbReference type="Proteomes" id="UP000440578"/>
    </source>
</evidence>
<evidence type="ECO:0000256" key="1">
    <source>
        <dbReference type="ARBA" id="ARBA00004123"/>
    </source>
</evidence>